<proteinExistence type="predicted"/>
<reference evidence="2" key="2">
    <citation type="submission" date="2020-09" db="EMBL/GenBank/DDBJ databases">
        <authorList>
            <person name="Sun Q."/>
            <person name="Kim S."/>
        </authorList>
    </citation>
    <scope>NUCLEOTIDE SEQUENCE</scope>
    <source>
        <strain evidence="2">KCTC 12368</strain>
    </source>
</reference>
<sequence>MSCGEVITRLGAFTREIDYLSQPLRAQSEDHVFNGKVSKDDFRLSLVIHKADSFLPLIKGRIESSRAGCIIFLDYSLFPGSAFFLAFWSVVTLIMALFFFFAAGEPTFAGISLAVGIGNVAFAWSHFQRKVRQSQRIFHKMLSLQKNT</sequence>
<dbReference type="AlphaFoldDB" id="A0A918PPT2"/>
<keyword evidence="1" id="KW-1133">Transmembrane helix</keyword>
<comment type="caution">
    <text evidence="2">The sequence shown here is derived from an EMBL/GenBank/DDBJ whole genome shotgun (WGS) entry which is preliminary data.</text>
</comment>
<dbReference type="EMBL" id="BMWX01000002">
    <property type="protein sequence ID" value="GGZ18614.1"/>
    <property type="molecule type" value="Genomic_DNA"/>
</dbReference>
<accession>A0A918PPT2</accession>
<feature type="transmembrane region" description="Helical" evidence="1">
    <location>
        <begin position="108"/>
        <end position="127"/>
    </location>
</feature>
<evidence type="ECO:0000256" key="1">
    <source>
        <dbReference type="SAM" id="Phobius"/>
    </source>
</evidence>
<feature type="transmembrane region" description="Helical" evidence="1">
    <location>
        <begin position="82"/>
        <end position="102"/>
    </location>
</feature>
<keyword evidence="1" id="KW-0812">Transmembrane</keyword>
<dbReference type="Proteomes" id="UP000619457">
    <property type="component" value="Unassembled WGS sequence"/>
</dbReference>
<protein>
    <submittedName>
        <fullName evidence="2">Uncharacterized protein</fullName>
    </submittedName>
</protein>
<reference evidence="2" key="1">
    <citation type="journal article" date="2014" name="Int. J. Syst. Evol. Microbiol.">
        <title>Complete genome sequence of Corynebacterium casei LMG S-19264T (=DSM 44701T), isolated from a smear-ripened cheese.</title>
        <authorList>
            <consortium name="US DOE Joint Genome Institute (JGI-PGF)"/>
            <person name="Walter F."/>
            <person name="Albersmeier A."/>
            <person name="Kalinowski J."/>
            <person name="Ruckert C."/>
        </authorList>
    </citation>
    <scope>NUCLEOTIDE SEQUENCE</scope>
    <source>
        <strain evidence="2">KCTC 12368</strain>
    </source>
</reference>
<organism evidence="2 3">
    <name type="scientific">Echinicola pacifica</name>
    <dbReference type="NCBI Taxonomy" id="346377"/>
    <lineage>
        <taxon>Bacteria</taxon>
        <taxon>Pseudomonadati</taxon>
        <taxon>Bacteroidota</taxon>
        <taxon>Cytophagia</taxon>
        <taxon>Cytophagales</taxon>
        <taxon>Cyclobacteriaceae</taxon>
        <taxon>Echinicola</taxon>
    </lineage>
</organism>
<gene>
    <name evidence="2" type="ORF">GCM10007049_08570</name>
</gene>
<keyword evidence="1" id="KW-0472">Membrane</keyword>
<name>A0A918PPT2_9BACT</name>
<evidence type="ECO:0000313" key="2">
    <source>
        <dbReference type="EMBL" id="GGZ18614.1"/>
    </source>
</evidence>
<keyword evidence="3" id="KW-1185">Reference proteome</keyword>
<evidence type="ECO:0000313" key="3">
    <source>
        <dbReference type="Proteomes" id="UP000619457"/>
    </source>
</evidence>